<organism evidence="1 2">
    <name type="scientific">Lederbergia ruris</name>
    <dbReference type="NCBI Taxonomy" id="217495"/>
    <lineage>
        <taxon>Bacteria</taxon>
        <taxon>Bacillati</taxon>
        <taxon>Bacillota</taxon>
        <taxon>Bacilli</taxon>
        <taxon>Bacillales</taxon>
        <taxon>Bacillaceae</taxon>
        <taxon>Lederbergia</taxon>
    </lineage>
</organism>
<proteinExistence type="predicted"/>
<evidence type="ECO:0000313" key="1">
    <source>
        <dbReference type="EMBL" id="GIN59517.1"/>
    </source>
</evidence>
<gene>
    <name evidence="1" type="ORF">J8TS2_38360</name>
</gene>
<accession>A0ABQ4KNJ8</accession>
<keyword evidence="2" id="KW-1185">Reference proteome</keyword>
<evidence type="ECO:0000313" key="2">
    <source>
        <dbReference type="Proteomes" id="UP000679950"/>
    </source>
</evidence>
<reference evidence="1 2" key="1">
    <citation type="submission" date="2021-03" db="EMBL/GenBank/DDBJ databases">
        <title>Antimicrobial resistance genes in bacteria isolated from Japanese honey, and their potential for conferring macrolide and lincosamide resistance in the American foulbrood pathogen Paenibacillus larvae.</title>
        <authorList>
            <person name="Okamoto M."/>
            <person name="Kumagai M."/>
            <person name="Kanamori H."/>
            <person name="Takamatsu D."/>
        </authorList>
    </citation>
    <scope>NUCLEOTIDE SEQUENCE [LARGE SCALE GENOMIC DNA]</scope>
    <source>
        <strain evidence="1 2">J8TS2</strain>
    </source>
</reference>
<name>A0ABQ4KNJ8_9BACI</name>
<comment type="caution">
    <text evidence="1">The sequence shown here is derived from an EMBL/GenBank/DDBJ whole genome shotgun (WGS) entry which is preliminary data.</text>
</comment>
<sequence>MLTYRRKKRRSFLVAGHWSWIQIVVSRLSSSLSGFERIIKISLDFYIKVVIIGYVASS</sequence>
<protein>
    <submittedName>
        <fullName evidence="1">Uncharacterized protein</fullName>
    </submittedName>
</protein>
<dbReference type="Proteomes" id="UP000679950">
    <property type="component" value="Unassembled WGS sequence"/>
</dbReference>
<dbReference type="EMBL" id="BORB01000048">
    <property type="protein sequence ID" value="GIN59517.1"/>
    <property type="molecule type" value="Genomic_DNA"/>
</dbReference>